<protein>
    <submittedName>
        <fullName evidence="2">Uncharacterized protein</fullName>
    </submittedName>
</protein>
<name>A0A9P0PVE7_ACAOB</name>
<reference evidence="2" key="1">
    <citation type="submission" date="2022-03" db="EMBL/GenBank/DDBJ databases">
        <authorList>
            <person name="Sayadi A."/>
        </authorList>
    </citation>
    <scope>NUCLEOTIDE SEQUENCE</scope>
</reference>
<keyword evidence="3" id="KW-1185">Reference proteome</keyword>
<dbReference type="EMBL" id="CAKOFQ010007408">
    <property type="protein sequence ID" value="CAH2000443.1"/>
    <property type="molecule type" value="Genomic_DNA"/>
</dbReference>
<dbReference type="OrthoDB" id="406981at2759"/>
<evidence type="ECO:0000313" key="2">
    <source>
        <dbReference type="EMBL" id="CAH2000443.1"/>
    </source>
</evidence>
<organism evidence="2 3">
    <name type="scientific">Acanthoscelides obtectus</name>
    <name type="common">Bean weevil</name>
    <name type="synonym">Bruchus obtectus</name>
    <dbReference type="NCBI Taxonomy" id="200917"/>
    <lineage>
        <taxon>Eukaryota</taxon>
        <taxon>Metazoa</taxon>
        <taxon>Ecdysozoa</taxon>
        <taxon>Arthropoda</taxon>
        <taxon>Hexapoda</taxon>
        <taxon>Insecta</taxon>
        <taxon>Pterygota</taxon>
        <taxon>Neoptera</taxon>
        <taxon>Endopterygota</taxon>
        <taxon>Coleoptera</taxon>
        <taxon>Polyphaga</taxon>
        <taxon>Cucujiformia</taxon>
        <taxon>Chrysomeloidea</taxon>
        <taxon>Chrysomelidae</taxon>
        <taxon>Bruchinae</taxon>
        <taxon>Bruchini</taxon>
        <taxon>Acanthoscelides</taxon>
    </lineage>
</organism>
<dbReference type="AlphaFoldDB" id="A0A9P0PVE7"/>
<evidence type="ECO:0000313" key="3">
    <source>
        <dbReference type="Proteomes" id="UP001152888"/>
    </source>
</evidence>
<comment type="caution">
    <text evidence="2">The sequence shown here is derived from an EMBL/GenBank/DDBJ whole genome shotgun (WGS) entry which is preliminary data.</text>
</comment>
<gene>
    <name evidence="2" type="ORF">ACAOBT_LOCUS25568</name>
</gene>
<sequence length="56" mass="6685">MRYHYQGPELRRSSNSSLFKPSKNSCDFEIHYSSLVMKAARLITQKVVFFVYFMMN</sequence>
<feature type="region of interest" description="Disordered" evidence="1">
    <location>
        <begin position="1"/>
        <end position="21"/>
    </location>
</feature>
<dbReference type="Proteomes" id="UP001152888">
    <property type="component" value="Unassembled WGS sequence"/>
</dbReference>
<evidence type="ECO:0000256" key="1">
    <source>
        <dbReference type="SAM" id="MobiDB-lite"/>
    </source>
</evidence>
<accession>A0A9P0PVE7</accession>
<proteinExistence type="predicted"/>